<protein>
    <recommendedName>
        <fullName evidence="2">Protein AAR2 homolog</fullName>
    </recommendedName>
    <alternativeName>
        <fullName evidence="3">AAR2 splicing factor homolog</fullName>
    </alternativeName>
</protein>
<dbReference type="Pfam" id="PF05282">
    <property type="entry name" value="AAR2"/>
    <property type="match status" value="1"/>
</dbReference>
<evidence type="ECO:0000259" key="5">
    <source>
        <dbReference type="Pfam" id="PF20981"/>
    </source>
</evidence>
<dbReference type="InterPro" id="IPR007946">
    <property type="entry name" value="AAR2"/>
</dbReference>
<dbReference type="OrthoDB" id="201752at2759"/>
<dbReference type="PANTHER" id="PTHR12689">
    <property type="entry name" value="A1 CISTRON SPLICING FACTOR AAR2-RELATED"/>
    <property type="match status" value="1"/>
</dbReference>
<feature type="domain" description="AAR2 N-terminal" evidence="5">
    <location>
        <begin position="25"/>
        <end position="154"/>
    </location>
</feature>
<dbReference type="PANTHER" id="PTHR12689:SF4">
    <property type="entry name" value="PROTEIN AAR2 HOMOLOG"/>
    <property type="match status" value="1"/>
</dbReference>
<evidence type="ECO:0000259" key="4">
    <source>
        <dbReference type="Pfam" id="PF05282"/>
    </source>
</evidence>
<comment type="similarity">
    <text evidence="1">Belongs to the AAR2 family.</text>
</comment>
<dbReference type="InterPro" id="IPR038514">
    <property type="entry name" value="AAR2_C_sf"/>
</dbReference>
<sequence>MALEFGKSDAKKERVQERSLDVCWFLLSDVPPGTVIGLDANIWTVGPNFRGIRDIPFGVHYFFYNSASITPNHSSVSGLRCSQFLYLNEPRVIRKRWVREREEFEDQLDGNIDAMLSNELELNAYLGAYPRDRFANWIALASHITPDTIERLTPSGGWIYSSAQFQSEKSETKDRVCLPIPSHLKRGDETCVDVCRPESIEKDLLLPVLKTVPETDIHWTAIPQHPLFPPGSTSTEISQYNIDQTYTLNHLIAQLDTWNSDNSLEDNESDTRPTALSRGESRLLAEFHFAFVIFLLGEVLDGWFHWRKLLSVIANCEKAVRERPTFYKALITSLYRLFTYSDENEKPEETDTSGNVRVAGLFQAGSKENGELAFFDGWKSCDVDEPAFLPHTMTRLFGNIAEAAETADRKNHQVKDVQERSEGLRICLERRFDVKLTAHRQQGARDDGEIPVDEVNWDTDEAPIIVMD</sequence>
<evidence type="ECO:0000313" key="8">
    <source>
        <dbReference type="WBParaSite" id="HNAJ_0000093801-mRNA-1"/>
    </source>
</evidence>
<dbReference type="InterPro" id="IPR033648">
    <property type="entry name" value="AAR2_C"/>
</dbReference>
<dbReference type="CDD" id="cd13778">
    <property type="entry name" value="Aar2_C"/>
    <property type="match status" value="1"/>
</dbReference>
<evidence type="ECO:0000256" key="1">
    <source>
        <dbReference type="ARBA" id="ARBA00006281"/>
    </source>
</evidence>
<reference evidence="8" key="1">
    <citation type="submission" date="2016-04" db="UniProtKB">
        <authorList>
            <consortium name="WormBaseParasite"/>
        </authorList>
    </citation>
    <scope>IDENTIFICATION</scope>
</reference>
<dbReference type="GO" id="GO:0000244">
    <property type="term" value="P:spliceosomal tri-snRNP complex assembly"/>
    <property type="evidence" value="ECO:0007669"/>
    <property type="project" value="TreeGrafter"/>
</dbReference>
<feature type="domain" description="AAR2 C-terminal" evidence="4">
    <location>
        <begin position="220"/>
        <end position="436"/>
    </location>
</feature>
<keyword evidence="7" id="KW-1185">Reference proteome</keyword>
<dbReference type="Proteomes" id="UP000278807">
    <property type="component" value="Unassembled WGS sequence"/>
</dbReference>
<organism evidence="8">
    <name type="scientific">Rodentolepis nana</name>
    <name type="common">Dwarf tapeworm</name>
    <name type="synonym">Hymenolepis nana</name>
    <dbReference type="NCBI Taxonomy" id="102285"/>
    <lineage>
        <taxon>Eukaryota</taxon>
        <taxon>Metazoa</taxon>
        <taxon>Spiralia</taxon>
        <taxon>Lophotrochozoa</taxon>
        <taxon>Platyhelminthes</taxon>
        <taxon>Cestoda</taxon>
        <taxon>Eucestoda</taxon>
        <taxon>Cyclophyllidea</taxon>
        <taxon>Hymenolepididae</taxon>
        <taxon>Rodentolepis</taxon>
    </lineage>
</organism>
<name>A0A0R3T204_RODNA</name>
<evidence type="ECO:0000256" key="3">
    <source>
        <dbReference type="ARBA" id="ARBA00030625"/>
    </source>
</evidence>
<evidence type="ECO:0000313" key="6">
    <source>
        <dbReference type="EMBL" id="VDN96797.1"/>
    </source>
</evidence>
<dbReference type="EMBL" id="UZAE01000316">
    <property type="protein sequence ID" value="VDN96797.1"/>
    <property type="molecule type" value="Genomic_DNA"/>
</dbReference>
<dbReference type="STRING" id="102285.A0A0R3T204"/>
<dbReference type="Gene3D" id="1.25.40.550">
    <property type="entry name" value="Aar2, C-terminal domain-like"/>
    <property type="match status" value="1"/>
</dbReference>
<gene>
    <name evidence="6" type="ORF">HNAJ_LOCUS938</name>
</gene>
<dbReference type="Pfam" id="PF20981">
    <property type="entry name" value="AAR2_1st"/>
    <property type="match status" value="1"/>
</dbReference>
<dbReference type="InterPro" id="IPR033647">
    <property type="entry name" value="Aar2_N"/>
</dbReference>
<evidence type="ECO:0000313" key="7">
    <source>
        <dbReference type="Proteomes" id="UP000278807"/>
    </source>
</evidence>
<dbReference type="InterPro" id="IPR038516">
    <property type="entry name" value="AAR2_N_sf"/>
</dbReference>
<dbReference type="AlphaFoldDB" id="A0A0R3T204"/>
<dbReference type="CDD" id="cd13777">
    <property type="entry name" value="Aar2_N"/>
    <property type="match status" value="1"/>
</dbReference>
<dbReference type="Gene3D" id="2.60.34.20">
    <property type="match status" value="1"/>
</dbReference>
<evidence type="ECO:0000256" key="2">
    <source>
        <dbReference type="ARBA" id="ARBA00016372"/>
    </source>
</evidence>
<reference evidence="6 7" key="2">
    <citation type="submission" date="2018-11" db="EMBL/GenBank/DDBJ databases">
        <authorList>
            <consortium name="Pathogen Informatics"/>
        </authorList>
    </citation>
    <scope>NUCLEOTIDE SEQUENCE [LARGE SCALE GENOMIC DNA]</scope>
</reference>
<accession>A0A0R3T204</accession>
<dbReference type="WBParaSite" id="HNAJ_0000093801-mRNA-1">
    <property type="protein sequence ID" value="HNAJ_0000093801-mRNA-1"/>
    <property type="gene ID" value="HNAJ_0000093801"/>
</dbReference>
<proteinExistence type="inferred from homology"/>